<evidence type="ECO:0000256" key="1">
    <source>
        <dbReference type="ARBA" id="ARBA00008834"/>
    </source>
</evidence>
<dbReference type="InterPro" id="IPR011050">
    <property type="entry name" value="Pectin_lyase_fold/virulence"/>
</dbReference>
<dbReference type="PANTHER" id="PTHR31339:SF9">
    <property type="entry name" value="PLASMIN AND FIBRONECTIN-BINDING PROTEIN A"/>
    <property type="match status" value="1"/>
</dbReference>
<evidence type="ECO:0000256" key="2">
    <source>
        <dbReference type="ARBA" id="ARBA00022801"/>
    </source>
</evidence>
<sequence length="488" mass="52478">MTHPIWPRRKFLETTGKGLATLPFMASLPLPAEAQKPRKPTESHEPTGPAVHLNVRDLGALGDGKTKDTLALQQALDRCSVFGGGEVVVPAGDYLTGALLLHSNTTLRLEDGATLLGSPDIADYPMTQVRWEGRWIKGYGAFLSAQNAENVTILGKGNVTASPAIKGRIRNADGSPFVYSRQPGASNLARQDIIRNPALMEFTHCKNLLVQDIVTQGNDMWSIHPVYCENVTFKNVIIRSGADGIDVDSCRHVVIDGCQFDTRDDCISLKSGRGMEGNTIAVPCEDVRISNCTFTDATWACIGIGSETSGGIRNVLVEHCKCLGARTHAIYIKSRPGRGAFIENITMNDLEVSNAKLGFLRLNFLNSGLQDPYPVPGLDGIPTVRNYTFTNIRVTDVPVLVTANEIHPDKPLDGLTIRNVTGTCEKGLLLANMKNVHLSQIKVTGFTGPLISTYKVTGTGLTGAAPLEAPKVSGLIAAPATPYVLGQK</sequence>
<dbReference type="InterPro" id="IPR006311">
    <property type="entry name" value="TAT_signal"/>
</dbReference>
<dbReference type="EMBL" id="FOZL01000001">
    <property type="protein sequence ID" value="SFS07437.1"/>
    <property type="molecule type" value="Genomic_DNA"/>
</dbReference>
<keyword evidence="2 4" id="KW-0378">Hydrolase</keyword>
<proteinExistence type="inferred from homology"/>
<organism evidence="5 6">
    <name type="scientific">Granulicella pectinivorans</name>
    <dbReference type="NCBI Taxonomy" id="474950"/>
    <lineage>
        <taxon>Bacteria</taxon>
        <taxon>Pseudomonadati</taxon>
        <taxon>Acidobacteriota</taxon>
        <taxon>Terriglobia</taxon>
        <taxon>Terriglobales</taxon>
        <taxon>Acidobacteriaceae</taxon>
        <taxon>Granulicella</taxon>
    </lineage>
</organism>
<dbReference type="InterPro" id="IPR000743">
    <property type="entry name" value="Glyco_hydro_28"/>
</dbReference>
<gene>
    <name evidence="5" type="ORF">SAMN05421771_1337</name>
</gene>
<evidence type="ECO:0000313" key="6">
    <source>
        <dbReference type="Proteomes" id="UP000199024"/>
    </source>
</evidence>
<dbReference type="PANTHER" id="PTHR31339">
    <property type="entry name" value="PECTIN LYASE-RELATED"/>
    <property type="match status" value="1"/>
</dbReference>
<dbReference type="GO" id="GO:0005975">
    <property type="term" value="P:carbohydrate metabolic process"/>
    <property type="evidence" value="ECO:0007669"/>
    <property type="project" value="InterPro"/>
</dbReference>
<dbReference type="Proteomes" id="UP000199024">
    <property type="component" value="Unassembled WGS sequence"/>
</dbReference>
<evidence type="ECO:0000256" key="4">
    <source>
        <dbReference type="RuleBase" id="RU361169"/>
    </source>
</evidence>
<dbReference type="PROSITE" id="PS51318">
    <property type="entry name" value="TAT"/>
    <property type="match status" value="1"/>
</dbReference>
<dbReference type="SUPFAM" id="SSF51126">
    <property type="entry name" value="Pectin lyase-like"/>
    <property type="match status" value="1"/>
</dbReference>
<dbReference type="Pfam" id="PF00295">
    <property type="entry name" value="Glyco_hydro_28"/>
    <property type="match status" value="1"/>
</dbReference>
<dbReference type="OrthoDB" id="9795222at2"/>
<protein>
    <submittedName>
        <fullName evidence="5">Glycosyl hydrolases family 28</fullName>
    </submittedName>
</protein>
<evidence type="ECO:0000313" key="5">
    <source>
        <dbReference type="EMBL" id="SFS07437.1"/>
    </source>
</evidence>
<dbReference type="InterPro" id="IPR006626">
    <property type="entry name" value="PbH1"/>
</dbReference>
<evidence type="ECO:0000256" key="3">
    <source>
        <dbReference type="ARBA" id="ARBA00023295"/>
    </source>
</evidence>
<dbReference type="InterPro" id="IPR012334">
    <property type="entry name" value="Pectin_lyas_fold"/>
</dbReference>
<dbReference type="InterPro" id="IPR051801">
    <property type="entry name" value="GH28_Enzymes"/>
</dbReference>
<name>A0A1I6LVF3_9BACT</name>
<reference evidence="5 6" key="1">
    <citation type="submission" date="2016-10" db="EMBL/GenBank/DDBJ databases">
        <authorList>
            <person name="de Groot N.N."/>
        </authorList>
    </citation>
    <scope>NUCLEOTIDE SEQUENCE [LARGE SCALE GENOMIC DNA]</scope>
    <source>
        <strain evidence="5 6">DSM 21001</strain>
    </source>
</reference>
<dbReference type="GO" id="GO:0004650">
    <property type="term" value="F:polygalacturonase activity"/>
    <property type="evidence" value="ECO:0007669"/>
    <property type="project" value="InterPro"/>
</dbReference>
<keyword evidence="6" id="KW-1185">Reference proteome</keyword>
<dbReference type="STRING" id="474950.SAMN05421771_1337"/>
<keyword evidence="3 4" id="KW-0326">Glycosidase</keyword>
<comment type="similarity">
    <text evidence="1 4">Belongs to the glycosyl hydrolase 28 family.</text>
</comment>
<accession>A0A1I6LVF3</accession>
<dbReference type="AlphaFoldDB" id="A0A1I6LVF3"/>
<dbReference type="SMART" id="SM00710">
    <property type="entry name" value="PbH1"/>
    <property type="match status" value="5"/>
</dbReference>
<dbReference type="Gene3D" id="2.160.20.10">
    <property type="entry name" value="Single-stranded right-handed beta-helix, Pectin lyase-like"/>
    <property type="match status" value="1"/>
</dbReference>